<dbReference type="Proteomes" id="UP000447873">
    <property type="component" value="Unassembled WGS sequence"/>
</dbReference>
<reference evidence="1 2" key="1">
    <citation type="submission" date="2018-12" db="EMBL/GenBank/DDBJ databases">
        <title>Venturia inaequalis Genome Resource.</title>
        <authorList>
            <person name="Lichtner F.J."/>
        </authorList>
    </citation>
    <scope>NUCLEOTIDE SEQUENCE [LARGE SCALE GENOMIC DNA]</scope>
    <source>
        <strain evidence="1 2">120213</strain>
    </source>
</reference>
<name>A0A8H3YKI2_VENIN</name>
<dbReference type="EMBL" id="WNWS01001552">
    <property type="protein sequence ID" value="KAE9961662.1"/>
    <property type="molecule type" value="Genomic_DNA"/>
</dbReference>
<evidence type="ECO:0000313" key="1">
    <source>
        <dbReference type="EMBL" id="KAE9961662.1"/>
    </source>
</evidence>
<gene>
    <name evidence="1" type="ORF">EG328_002106</name>
</gene>
<dbReference type="AlphaFoldDB" id="A0A8H3YKI2"/>
<comment type="caution">
    <text evidence="1">The sequence shown here is derived from an EMBL/GenBank/DDBJ whole genome shotgun (WGS) entry which is preliminary data.</text>
</comment>
<feature type="non-terminal residue" evidence="1">
    <location>
        <position position="1"/>
    </location>
</feature>
<organism evidence="1 2">
    <name type="scientific">Venturia inaequalis</name>
    <name type="common">Apple scab fungus</name>
    <dbReference type="NCBI Taxonomy" id="5025"/>
    <lineage>
        <taxon>Eukaryota</taxon>
        <taxon>Fungi</taxon>
        <taxon>Dikarya</taxon>
        <taxon>Ascomycota</taxon>
        <taxon>Pezizomycotina</taxon>
        <taxon>Dothideomycetes</taxon>
        <taxon>Pleosporomycetidae</taxon>
        <taxon>Venturiales</taxon>
        <taxon>Venturiaceae</taxon>
        <taxon>Venturia</taxon>
    </lineage>
</organism>
<accession>A0A8H3YKI2</accession>
<proteinExistence type="predicted"/>
<protein>
    <submittedName>
        <fullName evidence="1">Uncharacterized protein</fullName>
    </submittedName>
</protein>
<sequence length="200" mass="22797">MARYHATNAQLTAMKARNQYQAPWNVWARANGHATSSGPNTGIMEGFHLNLDPSMVHEVHVLVELQRRWPGLQNDINSTTRIANYFSQWGPTACPLQADGSEHQAGTEEWKLRHFWRQGTAQFPKCHYCWSGNKPMPRGEDIPLGLDQNIHYMPCVCLYHHAVIESWMIGMRYWKARLGPVLVAGAMPTANQRIATFSRE</sequence>
<evidence type="ECO:0000313" key="2">
    <source>
        <dbReference type="Proteomes" id="UP000447873"/>
    </source>
</evidence>